<keyword evidence="3" id="KW-1003">Cell membrane</keyword>
<keyword evidence="5" id="KW-0732">Signal</keyword>
<evidence type="ECO:0000256" key="7">
    <source>
        <dbReference type="ARBA" id="ARBA00023136"/>
    </source>
</evidence>
<dbReference type="InterPro" id="IPR013098">
    <property type="entry name" value="Ig_I-set"/>
</dbReference>
<keyword evidence="9" id="KW-0325">Glycoprotein</keyword>
<evidence type="ECO:0000256" key="8">
    <source>
        <dbReference type="ARBA" id="ARBA00023157"/>
    </source>
</evidence>
<dbReference type="InterPro" id="IPR013783">
    <property type="entry name" value="Ig-like_fold"/>
</dbReference>
<dbReference type="Proteomes" id="UP000814243">
    <property type="component" value="Unassembled WGS sequence"/>
</dbReference>
<dbReference type="FunFam" id="2.60.40.10:FF:000328">
    <property type="entry name" value="CLUMA_CG000981, isoform A"/>
    <property type="match status" value="1"/>
</dbReference>
<evidence type="ECO:0000313" key="14">
    <source>
        <dbReference type="EMBL" id="KAH9629998.1"/>
    </source>
</evidence>
<dbReference type="InterPro" id="IPR003599">
    <property type="entry name" value="Ig_sub"/>
</dbReference>
<dbReference type="Gene3D" id="2.60.40.10">
    <property type="entry name" value="Immunoglobulins"/>
    <property type="match status" value="2"/>
</dbReference>
<accession>A0A922M4H4</accession>
<evidence type="ECO:0000313" key="15">
    <source>
        <dbReference type="Proteomes" id="UP000814243"/>
    </source>
</evidence>
<evidence type="ECO:0000256" key="12">
    <source>
        <dbReference type="ARBA" id="ARBA00068688"/>
    </source>
</evidence>
<protein>
    <recommendedName>
        <fullName evidence="12">Hemolin</fullName>
    </recommendedName>
</protein>
<dbReference type="GO" id="GO:0043005">
    <property type="term" value="C:neuron projection"/>
    <property type="evidence" value="ECO:0007669"/>
    <property type="project" value="TreeGrafter"/>
</dbReference>
<evidence type="ECO:0000256" key="4">
    <source>
        <dbReference type="ARBA" id="ARBA00022525"/>
    </source>
</evidence>
<evidence type="ECO:0000256" key="1">
    <source>
        <dbReference type="ARBA" id="ARBA00004236"/>
    </source>
</evidence>
<dbReference type="SMART" id="SM00408">
    <property type="entry name" value="IGc2"/>
    <property type="match status" value="2"/>
</dbReference>
<feature type="domain" description="Ig-like" evidence="13">
    <location>
        <begin position="118"/>
        <end position="211"/>
    </location>
</feature>
<evidence type="ECO:0000256" key="2">
    <source>
        <dbReference type="ARBA" id="ARBA00004613"/>
    </source>
</evidence>
<keyword evidence="10" id="KW-0393">Immunoglobulin domain</keyword>
<dbReference type="InterPro" id="IPR051170">
    <property type="entry name" value="Neural/epithelial_adhesion"/>
</dbReference>
<dbReference type="Pfam" id="PF07679">
    <property type="entry name" value="I-set"/>
    <property type="match status" value="1"/>
</dbReference>
<keyword evidence="7" id="KW-0472">Membrane</keyword>
<sequence>MCQVNTEPMMSQTHQLQVVVPPDIDDDASSSEVLVKEGDNAALRCVASGTPPPNIAWRREDSRHFKINNQTLVSKWTGQWLNLTGVERVLSGAYLCIATNGVPPSVSKRILINVIFAPSVWAGRVAIRAPSGGSVTLQCTAEAYPVPQVHWTLNGEQRLVNGTKHRLSMTTRGYRHTVSLMVMEMSREDAGAYRCHVENSQGRAQAELFLHYDTERHLEQLHRGVLEDPGLDNPYIVLSQHQMQNLGKYSSNIQYTSYLPTMHTSTYISIV</sequence>
<evidence type="ECO:0000256" key="10">
    <source>
        <dbReference type="ARBA" id="ARBA00023319"/>
    </source>
</evidence>
<comment type="subcellular location">
    <subcellularLocation>
        <location evidence="1">Cell membrane</location>
    </subcellularLocation>
    <subcellularLocation>
        <location evidence="2">Secreted</location>
    </subcellularLocation>
</comment>
<organism evidence="14 15">
    <name type="scientific">Spodoptera exigua</name>
    <name type="common">Beet armyworm</name>
    <name type="synonym">Noctua fulgens</name>
    <dbReference type="NCBI Taxonomy" id="7107"/>
    <lineage>
        <taxon>Eukaryota</taxon>
        <taxon>Metazoa</taxon>
        <taxon>Ecdysozoa</taxon>
        <taxon>Arthropoda</taxon>
        <taxon>Hexapoda</taxon>
        <taxon>Insecta</taxon>
        <taxon>Pterygota</taxon>
        <taxon>Neoptera</taxon>
        <taxon>Endopterygota</taxon>
        <taxon>Lepidoptera</taxon>
        <taxon>Glossata</taxon>
        <taxon>Ditrysia</taxon>
        <taxon>Noctuoidea</taxon>
        <taxon>Noctuidae</taxon>
        <taxon>Amphipyrinae</taxon>
        <taxon>Spodoptera</taxon>
    </lineage>
</organism>
<dbReference type="InterPro" id="IPR003598">
    <property type="entry name" value="Ig_sub2"/>
</dbReference>
<reference evidence="14" key="1">
    <citation type="journal article" date="2021" name="G3 (Bethesda)">
        <title>Genome and transcriptome analysis of the beet armyworm Spodoptera exigua reveals targets for pest control. .</title>
        <authorList>
            <person name="Simon S."/>
            <person name="Breeschoten T."/>
            <person name="Jansen H.J."/>
            <person name="Dirks R.P."/>
            <person name="Schranz M.E."/>
            <person name="Ros V.I.D."/>
        </authorList>
    </citation>
    <scope>NUCLEOTIDE SEQUENCE</scope>
    <source>
        <strain evidence="14">TB_SE_WUR_2020</strain>
    </source>
</reference>
<dbReference type="GO" id="GO:0005886">
    <property type="term" value="C:plasma membrane"/>
    <property type="evidence" value="ECO:0007669"/>
    <property type="project" value="UniProtKB-SubCell"/>
</dbReference>
<feature type="domain" description="Ig-like" evidence="13">
    <location>
        <begin position="22"/>
        <end position="107"/>
    </location>
</feature>
<dbReference type="Pfam" id="PF13927">
    <property type="entry name" value="Ig_3"/>
    <property type="match status" value="1"/>
</dbReference>
<dbReference type="PANTHER" id="PTHR12231:SF253">
    <property type="entry name" value="DPR-INTERACTING PROTEIN ETA, ISOFORM B-RELATED"/>
    <property type="match status" value="1"/>
</dbReference>
<dbReference type="EMBL" id="JACEFF010000845">
    <property type="protein sequence ID" value="KAH9629998.1"/>
    <property type="molecule type" value="Genomic_DNA"/>
</dbReference>
<dbReference type="SUPFAM" id="SSF48726">
    <property type="entry name" value="Immunoglobulin"/>
    <property type="match status" value="2"/>
</dbReference>
<evidence type="ECO:0000256" key="6">
    <source>
        <dbReference type="ARBA" id="ARBA00022737"/>
    </source>
</evidence>
<keyword evidence="4" id="KW-0964">Secreted</keyword>
<dbReference type="GO" id="GO:0005576">
    <property type="term" value="C:extracellular region"/>
    <property type="evidence" value="ECO:0007669"/>
    <property type="project" value="UniProtKB-SubCell"/>
</dbReference>
<evidence type="ECO:0000256" key="5">
    <source>
        <dbReference type="ARBA" id="ARBA00022729"/>
    </source>
</evidence>
<dbReference type="PANTHER" id="PTHR12231">
    <property type="entry name" value="CTX-RELATED TYPE I TRANSMEMBRANE PROTEIN"/>
    <property type="match status" value="1"/>
</dbReference>
<evidence type="ECO:0000256" key="9">
    <source>
        <dbReference type="ARBA" id="ARBA00023180"/>
    </source>
</evidence>
<gene>
    <name evidence="14" type="ORF">HF086_001468</name>
</gene>
<comment type="similarity">
    <text evidence="11">Belongs to the hemolin family.</text>
</comment>
<comment type="caution">
    <text evidence="14">The sequence shown here is derived from an EMBL/GenBank/DDBJ whole genome shotgun (WGS) entry which is preliminary data.</text>
</comment>
<dbReference type="PROSITE" id="PS50835">
    <property type="entry name" value="IG_LIKE"/>
    <property type="match status" value="2"/>
</dbReference>
<keyword evidence="8" id="KW-1015">Disulfide bond</keyword>
<dbReference type="InterPro" id="IPR036179">
    <property type="entry name" value="Ig-like_dom_sf"/>
</dbReference>
<keyword evidence="6" id="KW-0677">Repeat</keyword>
<dbReference type="CDD" id="cd00096">
    <property type="entry name" value="Ig"/>
    <property type="match status" value="1"/>
</dbReference>
<dbReference type="SMART" id="SM00409">
    <property type="entry name" value="IG"/>
    <property type="match status" value="2"/>
</dbReference>
<dbReference type="AlphaFoldDB" id="A0A922M4H4"/>
<evidence type="ECO:0000259" key="13">
    <source>
        <dbReference type="PROSITE" id="PS50835"/>
    </source>
</evidence>
<evidence type="ECO:0000256" key="3">
    <source>
        <dbReference type="ARBA" id="ARBA00022475"/>
    </source>
</evidence>
<proteinExistence type="inferred from homology"/>
<dbReference type="InterPro" id="IPR007110">
    <property type="entry name" value="Ig-like_dom"/>
</dbReference>
<dbReference type="FunFam" id="2.60.40.10:FF:000032">
    <property type="entry name" value="palladin isoform X1"/>
    <property type="match status" value="1"/>
</dbReference>
<name>A0A922M4H4_SPOEX</name>
<evidence type="ECO:0000256" key="11">
    <source>
        <dbReference type="ARBA" id="ARBA00061228"/>
    </source>
</evidence>